<dbReference type="Pfam" id="PF05592">
    <property type="entry name" value="Bac_rhamnosid"/>
    <property type="match status" value="1"/>
</dbReference>
<feature type="domain" description="Alpha-L-rhamnosidase concanavalin-like" evidence="4">
    <location>
        <begin position="181"/>
        <end position="281"/>
    </location>
</feature>
<accession>A0A7V8NVC5</accession>
<evidence type="ECO:0000256" key="1">
    <source>
        <dbReference type="ARBA" id="ARBA00001445"/>
    </source>
</evidence>
<dbReference type="Pfam" id="PF17390">
    <property type="entry name" value="Bac_rhamnosid_C"/>
    <property type="match status" value="1"/>
</dbReference>
<dbReference type="PIRSF" id="PIRSF010631">
    <property type="entry name" value="A-rhamnsds"/>
    <property type="match status" value="1"/>
</dbReference>
<feature type="domain" description="Alpha-L-rhamnosidase six-hairpin glycosidase" evidence="6">
    <location>
        <begin position="286"/>
        <end position="634"/>
    </location>
</feature>
<comment type="caution">
    <text evidence="8">The sequence shown here is derived from an EMBL/GenBank/DDBJ whole genome shotgun (WGS) entry which is preliminary data.</text>
</comment>
<reference evidence="8" key="1">
    <citation type="submission" date="2020-06" db="EMBL/GenBank/DDBJ databases">
        <title>Legume-microbial interactions unlock mineral nutrients during tropical forest succession.</title>
        <authorList>
            <person name="Epihov D.Z."/>
        </authorList>
    </citation>
    <scope>NUCLEOTIDE SEQUENCE [LARGE SCALE GENOMIC DNA]</scope>
    <source>
        <strain evidence="8">Pan2503</strain>
    </source>
</reference>
<dbReference type="InterPro" id="IPR012341">
    <property type="entry name" value="6hp_glycosidase-like_sf"/>
</dbReference>
<feature type="non-terminal residue" evidence="8">
    <location>
        <position position="1"/>
    </location>
</feature>
<sequence>GKRVERARLYATAMGLYEMSLNGKRIGDEYLTPGWTAYDFRYQYQTYDLTNSLKSGTNCLAAMLGDGWFRGRLAWDDKRNSYGKKVALLAQLVVTYKDGTQQIVGTDDRWKSATGAVLESDLYNGETYDARLEPRGWNEAGFDDSNWQSVTVLQTPKAKLVAPAGPPVKAMEQITPVKVLKTPGGDTVLDMGQNMVGWIRFRVTAPAGTTITLRHAEVLDKAGNFYTANLRSAKETIRYTAKGAGTEWFQPHFTFQGFRYVAVSGWPGEVNPEDFTGIVVHSAITRAGLFEASNPLLNQLQHNIIWGQKGNFLDVPTDCPQRDERLGWTGDAQVFARTASFNHDTAAFYTKWLKDVALDQHDDGAVPFVIPSVLSHETRKGAAASAGWADVAVIVPWVVYQSYGDKRILEEQYPSMRAWVEYMRRQAGEKYIWNNGFSFGDWLAFATTKADYPGATTDKDLIQTAYFARSTALLAKTADVLGKKDEAAEYAALEAKIVSAFQKEFVTPNGRISSNTQTAYALALAFDLLPEAQRAGAAARLADDVKQFGHLTTGFLGTPLLCQVLSDYGYLDLAYLLLNRTEYPSWLYPVTKGATTIWERWDGLKPDGSFQDPGMNSFNHYAYGAIGEWMYRVVTGIELDESHPGYKHILIQPRPGGGLTFANASVESMYGRVASGWKITDGKFTLNVEVPPNTTATVRLPGARLEQVTEGQKPLMGRTDLLGARQAGDAALVDIGSGRYSFESPFTASTRLGLFAAPMGTRPSTQLWERKFRLEDFRDTTTVPAGSSMTTTGALQ</sequence>
<dbReference type="InterPro" id="IPR016007">
    <property type="entry name" value="Alpha_rhamnosid"/>
</dbReference>
<dbReference type="Gene3D" id="2.60.420.10">
    <property type="entry name" value="Maltose phosphorylase, domain 3"/>
    <property type="match status" value="1"/>
</dbReference>
<keyword evidence="9" id="KW-1185">Reference proteome</keyword>
<evidence type="ECO:0000259" key="7">
    <source>
        <dbReference type="Pfam" id="PF17390"/>
    </source>
</evidence>
<dbReference type="Proteomes" id="UP000567293">
    <property type="component" value="Unassembled WGS sequence"/>
</dbReference>
<dbReference type="Gene3D" id="1.50.10.10">
    <property type="match status" value="1"/>
</dbReference>
<evidence type="ECO:0000313" key="9">
    <source>
        <dbReference type="Proteomes" id="UP000567293"/>
    </source>
</evidence>
<organism evidence="8 9">
    <name type="scientific">Candidatus Acidiferrum panamense</name>
    <dbReference type="NCBI Taxonomy" id="2741543"/>
    <lineage>
        <taxon>Bacteria</taxon>
        <taxon>Pseudomonadati</taxon>
        <taxon>Acidobacteriota</taxon>
        <taxon>Terriglobia</taxon>
        <taxon>Candidatus Acidiferrales</taxon>
        <taxon>Candidatus Acidiferrum</taxon>
    </lineage>
</organism>
<dbReference type="InterPro" id="IPR008928">
    <property type="entry name" value="6-hairpin_glycosidase_sf"/>
</dbReference>
<dbReference type="EC" id="3.2.1.40" evidence="2"/>
<dbReference type="InterPro" id="IPR035398">
    <property type="entry name" value="Bac_rhamnosid_C"/>
</dbReference>
<dbReference type="GO" id="GO:0030596">
    <property type="term" value="F:alpha-L-rhamnosidase activity"/>
    <property type="evidence" value="ECO:0007669"/>
    <property type="project" value="UniProtKB-EC"/>
</dbReference>
<feature type="domain" description="Alpha-L-rhamnosidase C-terminal" evidence="7">
    <location>
        <begin position="636"/>
        <end position="712"/>
    </location>
</feature>
<proteinExistence type="predicted"/>
<evidence type="ECO:0000259" key="5">
    <source>
        <dbReference type="Pfam" id="PF08531"/>
    </source>
</evidence>
<evidence type="ECO:0000313" key="8">
    <source>
        <dbReference type="EMBL" id="MBA0087925.1"/>
    </source>
</evidence>
<name>A0A7V8NVC5_9BACT</name>
<dbReference type="InterPro" id="IPR008902">
    <property type="entry name" value="Rhamnosid_concanavalin"/>
</dbReference>
<dbReference type="Pfam" id="PF08531">
    <property type="entry name" value="Bac_rhamnosid_N"/>
    <property type="match status" value="1"/>
</dbReference>
<dbReference type="GO" id="GO:0005975">
    <property type="term" value="P:carbohydrate metabolic process"/>
    <property type="evidence" value="ECO:0007669"/>
    <property type="project" value="InterPro"/>
</dbReference>
<dbReference type="InterPro" id="IPR035396">
    <property type="entry name" value="Bac_rhamnosid6H"/>
</dbReference>
<protein>
    <recommendedName>
        <fullName evidence="2">alpha-L-rhamnosidase</fullName>
        <ecNumber evidence="2">3.2.1.40</ecNumber>
    </recommendedName>
</protein>
<evidence type="ECO:0000259" key="6">
    <source>
        <dbReference type="Pfam" id="PF17389"/>
    </source>
</evidence>
<dbReference type="InterPro" id="IPR013737">
    <property type="entry name" value="Bac_rhamnosid_N"/>
</dbReference>
<feature type="domain" description="Bacterial alpha-L-rhamnosidase N-terminal" evidence="5">
    <location>
        <begin position="2"/>
        <end position="172"/>
    </location>
</feature>
<dbReference type="SUPFAM" id="SSF48208">
    <property type="entry name" value="Six-hairpin glycosidases"/>
    <property type="match status" value="1"/>
</dbReference>
<gene>
    <name evidence="8" type="ORF">HRJ53_23305</name>
</gene>
<evidence type="ECO:0000259" key="4">
    <source>
        <dbReference type="Pfam" id="PF05592"/>
    </source>
</evidence>
<keyword evidence="3 8" id="KW-0378">Hydrolase</keyword>
<dbReference type="Gene3D" id="2.60.120.260">
    <property type="entry name" value="Galactose-binding domain-like"/>
    <property type="match status" value="2"/>
</dbReference>
<dbReference type="PANTHER" id="PTHR33307:SF6">
    <property type="entry name" value="ALPHA-RHAMNOSIDASE (EUROFUNG)-RELATED"/>
    <property type="match status" value="1"/>
</dbReference>
<comment type="catalytic activity">
    <reaction evidence="1">
        <text>Hydrolysis of terminal non-reducing alpha-L-rhamnose residues in alpha-L-rhamnosides.</text>
        <dbReference type="EC" id="3.2.1.40"/>
    </reaction>
</comment>
<dbReference type="EMBL" id="JACDQQ010002252">
    <property type="protein sequence ID" value="MBA0087925.1"/>
    <property type="molecule type" value="Genomic_DNA"/>
</dbReference>
<dbReference type="AlphaFoldDB" id="A0A7V8NVC5"/>
<evidence type="ECO:0000256" key="3">
    <source>
        <dbReference type="ARBA" id="ARBA00022801"/>
    </source>
</evidence>
<dbReference type="Pfam" id="PF17389">
    <property type="entry name" value="Bac_rhamnosid6H"/>
    <property type="match status" value="1"/>
</dbReference>
<evidence type="ECO:0000256" key="2">
    <source>
        <dbReference type="ARBA" id="ARBA00012652"/>
    </source>
</evidence>
<dbReference type="PANTHER" id="PTHR33307">
    <property type="entry name" value="ALPHA-RHAMNOSIDASE (EUROFUNG)"/>
    <property type="match status" value="1"/>
</dbReference>